<proteinExistence type="predicted"/>
<protein>
    <recommendedName>
        <fullName evidence="4">HTH cro/C1-type domain-containing protein</fullName>
    </recommendedName>
</protein>
<comment type="caution">
    <text evidence="2">The sequence shown here is derived from an EMBL/GenBank/DDBJ whole genome shotgun (WGS) entry which is preliminary data.</text>
</comment>
<name>A0A1G2BKC5_9BACT</name>
<dbReference type="Proteomes" id="UP000178849">
    <property type="component" value="Unassembled WGS sequence"/>
</dbReference>
<evidence type="ECO:0000313" key="3">
    <source>
        <dbReference type="Proteomes" id="UP000178849"/>
    </source>
</evidence>
<dbReference type="PANTHER" id="PTHR34475">
    <property type="match status" value="1"/>
</dbReference>
<dbReference type="InterPro" id="IPR050400">
    <property type="entry name" value="Bact_Cytoskel_RodZ"/>
</dbReference>
<dbReference type="STRING" id="1798550.A2927_00705"/>
<dbReference type="Gene3D" id="1.10.260.40">
    <property type="entry name" value="lambda repressor-like DNA-binding domains"/>
    <property type="match status" value="1"/>
</dbReference>
<keyword evidence="1" id="KW-1133">Transmembrane helix</keyword>
<reference evidence="2 3" key="1">
    <citation type="journal article" date="2016" name="Nat. Commun.">
        <title>Thousands of microbial genomes shed light on interconnected biogeochemical processes in an aquifer system.</title>
        <authorList>
            <person name="Anantharaman K."/>
            <person name="Brown C.T."/>
            <person name="Hug L.A."/>
            <person name="Sharon I."/>
            <person name="Castelle C.J."/>
            <person name="Probst A.J."/>
            <person name="Thomas B.C."/>
            <person name="Singh A."/>
            <person name="Wilkins M.J."/>
            <person name="Karaoz U."/>
            <person name="Brodie E.L."/>
            <person name="Williams K.H."/>
            <person name="Hubbard S.S."/>
            <person name="Banfield J.F."/>
        </authorList>
    </citation>
    <scope>NUCLEOTIDE SEQUENCE [LARGE SCALE GENOMIC DNA]</scope>
</reference>
<gene>
    <name evidence="2" type="ORF">A2927_00705</name>
</gene>
<sequence length="237" mass="26640">MSSFIQKKLTFSESLPEIIKKERLKTGLSLEQLSLKTQITLKYLEILEKGYYHLLPGEIYLQQFIKKLAKIFHLNEKSLFSLYQKERKSQLPLLKVKKMAAAPKISLAWLSPKAVSRFLIATAVMAFLGYFAWEIINIFTPPLLVIEAPLGQTITTQSSVEIKGQTEPEAAVLINQQEILAGPSGQFSQIVDLTIGLNVFKIQASKKHSRARNATLSILRQPLTGEVNQATQPISFK</sequence>
<dbReference type="InterPro" id="IPR001387">
    <property type="entry name" value="Cro/C1-type_HTH"/>
</dbReference>
<dbReference type="AlphaFoldDB" id="A0A1G2BKC5"/>
<dbReference type="InterPro" id="IPR013783">
    <property type="entry name" value="Ig-like_fold"/>
</dbReference>
<evidence type="ECO:0000313" key="2">
    <source>
        <dbReference type="EMBL" id="OGY89621.1"/>
    </source>
</evidence>
<organism evidence="2 3">
    <name type="scientific">Candidatus Komeilibacteria bacterium RIFCSPLOWO2_01_FULL_45_10</name>
    <dbReference type="NCBI Taxonomy" id="1798550"/>
    <lineage>
        <taxon>Bacteria</taxon>
        <taxon>Candidatus Komeiliibacteriota</taxon>
    </lineage>
</organism>
<dbReference type="GO" id="GO:0003677">
    <property type="term" value="F:DNA binding"/>
    <property type="evidence" value="ECO:0007669"/>
    <property type="project" value="InterPro"/>
</dbReference>
<dbReference type="EMBL" id="MHKL01000012">
    <property type="protein sequence ID" value="OGY89621.1"/>
    <property type="molecule type" value="Genomic_DNA"/>
</dbReference>
<feature type="transmembrane region" description="Helical" evidence="1">
    <location>
        <begin position="114"/>
        <end position="133"/>
    </location>
</feature>
<dbReference type="PANTHER" id="PTHR34475:SF1">
    <property type="entry name" value="CYTOSKELETON PROTEIN RODZ"/>
    <property type="match status" value="1"/>
</dbReference>
<evidence type="ECO:0000256" key="1">
    <source>
        <dbReference type="SAM" id="Phobius"/>
    </source>
</evidence>
<dbReference type="Pfam" id="PF13413">
    <property type="entry name" value="HTH_25"/>
    <property type="match status" value="1"/>
</dbReference>
<dbReference type="InterPro" id="IPR010982">
    <property type="entry name" value="Lambda_DNA-bd_dom_sf"/>
</dbReference>
<accession>A0A1G2BKC5</accession>
<dbReference type="Gene3D" id="2.60.40.10">
    <property type="entry name" value="Immunoglobulins"/>
    <property type="match status" value="1"/>
</dbReference>
<keyword evidence="1" id="KW-0812">Transmembrane</keyword>
<dbReference type="SUPFAM" id="SSF47413">
    <property type="entry name" value="lambda repressor-like DNA-binding domains"/>
    <property type="match status" value="1"/>
</dbReference>
<dbReference type="CDD" id="cd00093">
    <property type="entry name" value="HTH_XRE"/>
    <property type="match status" value="1"/>
</dbReference>
<evidence type="ECO:0008006" key="4">
    <source>
        <dbReference type="Google" id="ProtNLM"/>
    </source>
</evidence>
<keyword evidence="1" id="KW-0472">Membrane</keyword>